<dbReference type="GO" id="GO:0010485">
    <property type="term" value="F:histone H4 acetyltransferase activity"/>
    <property type="evidence" value="ECO:0007669"/>
    <property type="project" value="InterPro"/>
</dbReference>
<evidence type="ECO:0000256" key="11">
    <source>
        <dbReference type="ARBA" id="ARBA00049524"/>
    </source>
</evidence>
<evidence type="ECO:0000256" key="4">
    <source>
        <dbReference type="ARBA" id="ARBA00012950"/>
    </source>
</evidence>
<evidence type="ECO:0000256" key="8">
    <source>
        <dbReference type="ARBA" id="ARBA00023242"/>
    </source>
</evidence>
<reference evidence="14 15" key="1">
    <citation type="submission" date="2015-07" db="EMBL/GenBank/DDBJ databases">
        <title>The genome of the fungus Escovopsis weberi, a specialized disease agent of ant agriculture.</title>
        <authorList>
            <person name="de Man T.J."/>
            <person name="Stajich J.E."/>
            <person name="Kubicek C.P."/>
            <person name="Chenthamara K."/>
            <person name="Atanasova L."/>
            <person name="Druzhinina I.S."/>
            <person name="Birnbaum S."/>
            <person name="Barribeau S.M."/>
            <person name="Teiling C."/>
            <person name="Suen G."/>
            <person name="Currie C."/>
            <person name="Gerardo N.M."/>
        </authorList>
    </citation>
    <scope>NUCLEOTIDE SEQUENCE [LARGE SCALE GENOMIC DNA]</scope>
</reference>
<protein>
    <recommendedName>
        <fullName evidence="5">N-alpha-acetyltransferase 40</fullName>
        <ecNumber evidence="4">2.3.1.257</ecNumber>
    </recommendedName>
</protein>
<dbReference type="Proteomes" id="UP000053831">
    <property type="component" value="Unassembled WGS sequence"/>
</dbReference>
<comment type="similarity">
    <text evidence="3">Belongs to the acetyltransferase family. NAA40 subfamily.</text>
</comment>
<dbReference type="Gene3D" id="3.40.630.30">
    <property type="match status" value="1"/>
</dbReference>
<feature type="region of interest" description="Disordered" evidence="12">
    <location>
        <begin position="1"/>
        <end position="30"/>
    </location>
</feature>
<dbReference type="GO" id="GO:1990189">
    <property type="term" value="F:protein N-terminal-serine acetyltransferase activity"/>
    <property type="evidence" value="ECO:0007669"/>
    <property type="project" value="UniProtKB-EC"/>
</dbReference>
<dbReference type="InterPro" id="IPR000182">
    <property type="entry name" value="GNAT_dom"/>
</dbReference>
<dbReference type="InterPro" id="IPR016181">
    <property type="entry name" value="Acyl_CoA_acyltransferase"/>
</dbReference>
<evidence type="ECO:0000256" key="3">
    <source>
        <dbReference type="ARBA" id="ARBA00008870"/>
    </source>
</evidence>
<keyword evidence="15" id="KW-1185">Reference proteome</keyword>
<comment type="subcellular location">
    <subcellularLocation>
        <location evidence="2">Cytoplasm</location>
    </subcellularLocation>
    <subcellularLocation>
        <location evidence="1">Nucleus</location>
    </subcellularLocation>
</comment>
<comment type="caution">
    <text evidence="14">The sequence shown here is derived from an EMBL/GenBank/DDBJ whole genome shotgun (WGS) entry which is preliminary data.</text>
</comment>
<dbReference type="GO" id="GO:0005737">
    <property type="term" value="C:cytoplasm"/>
    <property type="evidence" value="ECO:0007669"/>
    <property type="project" value="UniProtKB-SubCell"/>
</dbReference>
<gene>
    <name evidence="14" type="ORF">ESCO_000271</name>
</gene>
<dbReference type="GO" id="GO:0043998">
    <property type="term" value="F:histone H2A acetyltransferase activity"/>
    <property type="evidence" value="ECO:0007669"/>
    <property type="project" value="InterPro"/>
</dbReference>
<comment type="catalytic activity">
    <reaction evidence="11">
        <text>N-terminal L-seryl-[histone H4] + acetyl-CoA = N-terminal N(alpha)-acetyl-L-seryl-[histone H4] + CoA + H(+)</text>
        <dbReference type="Rhea" id="RHEA:50596"/>
        <dbReference type="Rhea" id="RHEA-COMP:12740"/>
        <dbReference type="Rhea" id="RHEA-COMP:12743"/>
        <dbReference type="ChEBI" id="CHEBI:15378"/>
        <dbReference type="ChEBI" id="CHEBI:57287"/>
        <dbReference type="ChEBI" id="CHEBI:57288"/>
        <dbReference type="ChEBI" id="CHEBI:64738"/>
        <dbReference type="ChEBI" id="CHEBI:83690"/>
        <dbReference type="EC" id="2.3.1.257"/>
    </reaction>
</comment>
<evidence type="ECO:0000256" key="6">
    <source>
        <dbReference type="ARBA" id="ARBA00022490"/>
    </source>
</evidence>
<dbReference type="Pfam" id="PF00583">
    <property type="entry name" value="Acetyltransf_1"/>
    <property type="match status" value="1"/>
</dbReference>
<dbReference type="OrthoDB" id="424551at2759"/>
<proteinExistence type="inferred from homology"/>
<name>A0A0M8MVS6_ESCWE</name>
<dbReference type="AlphaFoldDB" id="A0A0M8MVS6"/>
<keyword evidence="8" id="KW-0539">Nucleus</keyword>
<evidence type="ECO:0000259" key="13">
    <source>
        <dbReference type="PROSITE" id="PS51186"/>
    </source>
</evidence>
<sequence>MGEAEPEKRKLGHPGNTGPAAVEDPTPSNPLEAAIRASDEAFIQRYLKPDGSTWPVWTQGPDCCRRCSLSLVSAGDLTPDEHAACFDMVRLTSEADYRGSSLGWHPRAKRREMREPELRYVLVRDGEGALQGFMSMMPTVENGEAVVYCYEIHLMPVLQGTGLGRLLMGFGMAVAENIPVRKMMLTCFRSNKRALRFYERLGFEVDDFSPRERRLRSGRVVESDYRRFITHN</sequence>
<dbReference type="PANTHER" id="PTHR20531">
    <property type="entry name" value="N-ALPHA-ACETYLTRANSFERASE 40"/>
    <property type="match status" value="1"/>
</dbReference>
<dbReference type="STRING" id="150374.A0A0M8MVS6"/>
<dbReference type="GO" id="GO:0005634">
    <property type="term" value="C:nucleus"/>
    <property type="evidence" value="ECO:0007669"/>
    <property type="project" value="UniProtKB-SubCell"/>
</dbReference>
<evidence type="ECO:0000256" key="9">
    <source>
        <dbReference type="ARBA" id="ARBA00023315"/>
    </source>
</evidence>
<evidence type="ECO:0000256" key="2">
    <source>
        <dbReference type="ARBA" id="ARBA00004496"/>
    </source>
</evidence>
<dbReference type="InterPro" id="IPR039949">
    <property type="entry name" value="NAA40"/>
</dbReference>
<dbReference type="EC" id="2.3.1.257" evidence="4"/>
<keyword evidence="6" id="KW-0963">Cytoplasm</keyword>
<dbReference type="SUPFAM" id="SSF55729">
    <property type="entry name" value="Acyl-CoA N-acyltransferases (Nat)"/>
    <property type="match status" value="1"/>
</dbReference>
<organism evidence="14 15">
    <name type="scientific">Escovopsis weberi</name>
    <dbReference type="NCBI Taxonomy" id="150374"/>
    <lineage>
        <taxon>Eukaryota</taxon>
        <taxon>Fungi</taxon>
        <taxon>Dikarya</taxon>
        <taxon>Ascomycota</taxon>
        <taxon>Pezizomycotina</taxon>
        <taxon>Sordariomycetes</taxon>
        <taxon>Hypocreomycetidae</taxon>
        <taxon>Hypocreales</taxon>
        <taxon>Hypocreaceae</taxon>
        <taxon>Escovopsis</taxon>
    </lineage>
</organism>
<keyword evidence="7 14" id="KW-0808">Transferase</keyword>
<evidence type="ECO:0000256" key="5">
    <source>
        <dbReference type="ARBA" id="ARBA00015043"/>
    </source>
</evidence>
<evidence type="ECO:0000256" key="7">
    <source>
        <dbReference type="ARBA" id="ARBA00022679"/>
    </source>
</evidence>
<evidence type="ECO:0000313" key="14">
    <source>
        <dbReference type="EMBL" id="KOS19588.1"/>
    </source>
</evidence>
<evidence type="ECO:0000256" key="12">
    <source>
        <dbReference type="SAM" id="MobiDB-lite"/>
    </source>
</evidence>
<evidence type="ECO:0000313" key="15">
    <source>
        <dbReference type="Proteomes" id="UP000053831"/>
    </source>
</evidence>
<dbReference type="EMBL" id="LGSR01000020">
    <property type="protein sequence ID" value="KOS19588.1"/>
    <property type="molecule type" value="Genomic_DNA"/>
</dbReference>
<accession>A0A0M8MVS6</accession>
<keyword evidence="9" id="KW-0012">Acyltransferase</keyword>
<dbReference type="PROSITE" id="PS51186">
    <property type="entry name" value="GNAT"/>
    <property type="match status" value="1"/>
</dbReference>
<feature type="domain" description="N-acetyltransferase" evidence="13">
    <location>
        <begin position="72"/>
        <end position="227"/>
    </location>
</feature>
<comment type="catalytic activity">
    <reaction evidence="10">
        <text>N-terminal L-seryl-[histone H2A] + acetyl-CoA = N-terminal N(alpha)-acetyl-L-seryl-[histone H2A] + CoA + H(+)</text>
        <dbReference type="Rhea" id="RHEA:50600"/>
        <dbReference type="Rhea" id="RHEA-COMP:12742"/>
        <dbReference type="Rhea" id="RHEA-COMP:12744"/>
        <dbReference type="ChEBI" id="CHEBI:15378"/>
        <dbReference type="ChEBI" id="CHEBI:57287"/>
        <dbReference type="ChEBI" id="CHEBI:57288"/>
        <dbReference type="ChEBI" id="CHEBI:64738"/>
        <dbReference type="ChEBI" id="CHEBI:83690"/>
        <dbReference type="EC" id="2.3.1.257"/>
    </reaction>
</comment>
<evidence type="ECO:0000256" key="10">
    <source>
        <dbReference type="ARBA" id="ARBA00047821"/>
    </source>
</evidence>
<dbReference type="PANTHER" id="PTHR20531:SF1">
    <property type="entry name" value="N-ALPHA-ACETYLTRANSFERASE 40"/>
    <property type="match status" value="1"/>
</dbReference>
<dbReference type="CDD" id="cd04301">
    <property type="entry name" value="NAT_SF"/>
    <property type="match status" value="1"/>
</dbReference>
<evidence type="ECO:0000256" key="1">
    <source>
        <dbReference type="ARBA" id="ARBA00004123"/>
    </source>
</evidence>